<proteinExistence type="predicted"/>
<gene>
    <name evidence="3" type="ORF">FHS22_003093</name>
</gene>
<reference evidence="3 4" key="1">
    <citation type="submission" date="2020-08" db="EMBL/GenBank/DDBJ databases">
        <title>Genomic Encyclopedia of Type Strains, Phase III (KMG-III): the genomes of soil and plant-associated and newly described type strains.</title>
        <authorList>
            <person name="Whitman W."/>
        </authorList>
    </citation>
    <scope>NUCLEOTIDE SEQUENCE [LARGE SCALE GENOMIC DNA]</scope>
    <source>
        <strain evidence="3 4">CECT 3303</strain>
    </source>
</reference>
<evidence type="ECO:0000256" key="2">
    <source>
        <dbReference type="SAM" id="Phobius"/>
    </source>
</evidence>
<protein>
    <submittedName>
        <fullName evidence="3">Uncharacterized protein</fullName>
    </submittedName>
</protein>
<dbReference type="AlphaFoldDB" id="A0A841D0N9"/>
<feature type="transmembrane region" description="Helical" evidence="2">
    <location>
        <begin position="390"/>
        <end position="411"/>
    </location>
</feature>
<feature type="region of interest" description="Disordered" evidence="1">
    <location>
        <begin position="314"/>
        <end position="348"/>
    </location>
</feature>
<keyword evidence="2" id="KW-0812">Transmembrane</keyword>
<dbReference type="Gene3D" id="2.60.120.260">
    <property type="entry name" value="Galactose-binding domain-like"/>
    <property type="match status" value="1"/>
</dbReference>
<name>A0A841D0N9_PLAVE</name>
<sequence>MVGGQEKNLRIQVGIPKTVALGQPLKVDWTVVGDSPLRSPGKYAKGAKVSVSAVASISNFWDGSGTLESKGELTTDVDLADQSVLKIPAITSGSYTTGAQEGEIKVEPQELKFGFTPVKATEEVNDSALTGPMPNPPAEDGRLYYKGKWSYEFNHSARIPPTEWVGSVRDRKDDVHHTQTQGDTATIKFEGTGIEYIGERHKLHGDVKVELLDAGGNSIPEYSAEIISPWLKTSSEGAPEVEEGKRYASQVLWAKTDLPYGRYQLVLTSEAKASRPYMMVDGFNVINKEHVTPPKMFDTVCKPSGPVVAATVKVQKTSASPSPTPTTKTPTPKPTVTVTASPGGTATAKPTVTVTATVTPTRATPTTPQVTRVPVGGADTGVGPEEERSGMGLVGLGSVMVFGSAVGGVMLRRRRAAHTRGRG</sequence>
<feature type="compositionally biased region" description="Low complexity" evidence="1">
    <location>
        <begin position="362"/>
        <end position="377"/>
    </location>
</feature>
<accession>A0A841D0N9</accession>
<keyword evidence="2" id="KW-0472">Membrane</keyword>
<feature type="region of interest" description="Disordered" evidence="1">
    <location>
        <begin position="362"/>
        <end position="387"/>
    </location>
</feature>
<evidence type="ECO:0000313" key="4">
    <source>
        <dbReference type="Proteomes" id="UP000562352"/>
    </source>
</evidence>
<comment type="caution">
    <text evidence="3">The sequence shown here is derived from an EMBL/GenBank/DDBJ whole genome shotgun (WGS) entry which is preliminary data.</text>
</comment>
<keyword evidence="2" id="KW-1133">Transmembrane helix</keyword>
<organism evidence="3 4">
    <name type="scientific">Planomonospora venezuelensis</name>
    <dbReference type="NCBI Taxonomy" id="1999"/>
    <lineage>
        <taxon>Bacteria</taxon>
        <taxon>Bacillati</taxon>
        <taxon>Actinomycetota</taxon>
        <taxon>Actinomycetes</taxon>
        <taxon>Streptosporangiales</taxon>
        <taxon>Streptosporangiaceae</taxon>
        <taxon>Planomonospora</taxon>
    </lineage>
</organism>
<evidence type="ECO:0000313" key="3">
    <source>
        <dbReference type="EMBL" id="MBB5963811.1"/>
    </source>
</evidence>
<evidence type="ECO:0000256" key="1">
    <source>
        <dbReference type="SAM" id="MobiDB-lite"/>
    </source>
</evidence>
<dbReference type="EMBL" id="JACHJJ010000009">
    <property type="protein sequence ID" value="MBB5963811.1"/>
    <property type="molecule type" value="Genomic_DNA"/>
</dbReference>
<dbReference type="RefSeq" id="WP_184942206.1">
    <property type="nucleotide sequence ID" value="NZ_BAAAWZ010000001.1"/>
</dbReference>
<dbReference type="Proteomes" id="UP000562352">
    <property type="component" value="Unassembled WGS sequence"/>
</dbReference>
<keyword evidence="4" id="KW-1185">Reference proteome</keyword>
<feature type="compositionally biased region" description="Low complexity" evidence="1">
    <location>
        <begin position="317"/>
        <end position="348"/>
    </location>
</feature>